<feature type="domain" description="SET" evidence="1">
    <location>
        <begin position="431"/>
        <end position="480"/>
    </location>
</feature>
<accession>A0ABN9YIY8</accession>
<proteinExistence type="predicted"/>
<reference evidence="2" key="1">
    <citation type="submission" date="2023-10" db="EMBL/GenBank/DDBJ databases">
        <authorList>
            <person name="Chen Y."/>
            <person name="Shah S."/>
            <person name="Dougan E. K."/>
            <person name="Thang M."/>
            <person name="Chan C."/>
        </authorList>
    </citation>
    <scope>NUCLEOTIDE SEQUENCE [LARGE SCALE GENOMIC DNA]</scope>
</reference>
<name>A0ABN9YIY8_9DINO</name>
<dbReference type="EMBL" id="CAUYUJ010022678">
    <property type="protein sequence ID" value="CAK0911953.1"/>
    <property type="molecule type" value="Genomic_DNA"/>
</dbReference>
<evidence type="ECO:0000313" key="2">
    <source>
        <dbReference type="EMBL" id="CAK0911953.1"/>
    </source>
</evidence>
<dbReference type="SUPFAM" id="SSF82199">
    <property type="entry name" value="SET domain"/>
    <property type="match status" value="1"/>
</dbReference>
<dbReference type="InterPro" id="IPR001214">
    <property type="entry name" value="SET_dom"/>
</dbReference>
<protein>
    <recommendedName>
        <fullName evidence="1">SET domain-containing protein</fullName>
    </recommendedName>
</protein>
<evidence type="ECO:0000313" key="3">
    <source>
        <dbReference type="Proteomes" id="UP001189429"/>
    </source>
</evidence>
<dbReference type="CDD" id="cd10527">
    <property type="entry name" value="SET_LSMT"/>
    <property type="match status" value="1"/>
</dbReference>
<evidence type="ECO:0000259" key="1">
    <source>
        <dbReference type="Pfam" id="PF00856"/>
    </source>
</evidence>
<keyword evidence="3" id="KW-1185">Reference proteome</keyword>
<dbReference type="InterPro" id="IPR046341">
    <property type="entry name" value="SET_dom_sf"/>
</dbReference>
<dbReference type="Pfam" id="PF00856">
    <property type="entry name" value="SET"/>
    <property type="match status" value="1"/>
</dbReference>
<sequence>MATALMEPGYSSLQDVVGPKVQANACDGLPGVSQPLEEAQPQLRKVRELEVIVPDGARPGETRLSLSLEDAHKLLVTVPPGALPGDRLVLTEQDEGAWSCAVAGSCRRLSPRAADDGTVKFLVPPNVTPGVTKMAASTGHGETVMVTVPHGAVPGDKVVLSRDPGVGGDAGPWRCSFVRLRVQAEEGEAAQLGPLVLVPTPRAPPPEAGDACRQLFAAARAAGCHVSHKLVRGCAPPLNVPGLLAADAVDEGEELLRIPARFHITPRRAQGEDPELWRACAELPEGVPRGRRAEVCQTAFVARLLHEAEDRAVAAAAGGAARDGGACEDFGRTDAEVLSVWRSYVDGILSEHFDAHPFRLAAADPASMRAAFTPSPEADFFVEMARDFGSMHSFLQAAFAERMPRRRCPSLGMYTRGRFSVLTRVFETCDSSTLVPVVDLFNHSTTSPGVSWRWDAEGQAMVVTADRAHCAGEELCCSYGPRSNVLLYRTYGFTHPPEQEPGWSHIVRRERMLPVYEVFLPSGWRDQIVLDTARLEDSLCRALNSAAANGRDAVAFLRLLCARSRWPYEESERLRPALQALARARARDPASSAWWSELEGADRELAGQEWARLLMCEYLCLVAHEEAIACADGALEESRSLARARVLRRLLGQALGMLRAGKRFGIRRVRADGGEEGEEDEVEP</sequence>
<gene>
    <name evidence="2" type="ORF">PCOR1329_LOCUS85670</name>
</gene>
<dbReference type="Gene3D" id="3.90.1410.10">
    <property type="entry name" value="set domain protein methyltransferase, domain 1"/>
    <property type="match status" value="1"/>
</dbReference>
<organism evidence="2 3">
    <name type="scientific">Prorocentrum cordatum</name>
    <dbReference type="NCBI Taxonomy" id="2364126"/>
    <lineage>
        <taxon>Eukaryota</taxon>
        <taxon>Sar</taxon>
        <taxon>Alveolata</taxon>
        <taxon>Dinophyceae</taxon>
        <taxon>Prorocentrales</taxon>
        <taxon>Prorocentraceae</taxon>
        <taxon>Prorocentrum</taxon>
    </lineage>
</organism>
<dbReference type="InterPro" id="IPR050600">
    <property type="entry name" value="SETD3_SETD6_MTase"/>
</dbReference>
<dbReference type="Proteomes" id="UP001189429">
    <property type="component" value="Unassembled WGS sequence"/>
</dbReference>
<comment type="caution">
    <text evidence="2">The sequence shown here is derived from an EMBL/GenBank/DDBJ whole genome shotgun (WGS) entry which is preliminary data.</text>
</comment>
<dbReference type="PANTHER" id="PTHR13271">
    <property type="entry name" value="UNCHARACTERIZED PUTATIVE METHYLTRANSFERASE"/>
    <property type="match status" value="1"/>
</dbReference>